<accession>A0A6A2YWS7</accession>
<dbReference type="GO" id="GO:0005956">
    <property type="term" value="C:protein kinase CK2 complex"/>
    <property type="evidence" value="ECO:0007669"/>
    <property type="project" value="InterPro"/>
</dbReference>
<dbReference type="InterPro" id="IPR012674">
    <property type="entry name" value="Calycin"/>
</dbReference>
<dbReference type="SMART" id="SM01085">
    <property type="entry name" value="CK_II_beta"/>
    <property type="match status" value="1"/>
</dbReference>
<reference evidence="3" key="1">
    <citation type="submission" date="2019-09" db="EMBL/GenBank/DDBJ databases">
        <title>Draft genome information of white flower Hibiscus syriacus.</title>
        <authorList>
            <person name="Kim Y.-M."/>
        </authorList>
    </citation>
    <scope>NUCLEOTIDE SEQUENCE [LARGE SCALE GENOMIC DNA]</scope>
    <source>
        <strain evidence="3">YM2019G1</strain>
    </source>
</reference>
<dbReference type="Proteomes" id="UP000436088">
    <property type="component" value="Unassembled WGS sequence"/>
</dbReference>
<name>A0A6A2YWS7_HIBSY</name>
<dbReference type="GO" id="GO:0019887">
    <property type="term" value="F:protein kinase regulator activity"/>
    <property type="evidence" value="ECO:0007669"/>
    <property type="project" value="InterPro"/>
</dbReference>
<dbReference type="AlphaFoldDB" id="A0A6A2YWS7"/>
<comment type="similarity">
    <text evidence="1">Belongs to the casein kinase 2 subunit beta family.</text>
</comment>
<feature type="compositionally biased region" description="Basic and acidic residues" evidence="2">
    <location>
        <begin position="73"/>
        <end position="98"/>
    </location>
</feature>
<keyword evidence="3" id="KW-0418">Kinase</keyword>
<dbReference type="InterPro" id="IPR000704">
    <property type="entry name" value="Casein_kinase_II_reg-sub"/>
</dbReference>
<dbReference type="GO" id="GO:0016301">
    <property type="term" value="F:kinase activity"/>
    <property type="evidence" value="ECO:0007669"/>
    <property type="project" value="UniProtKB-KW"/>
</dbReference>
<protein>
    <submittedName>
        <fullName evidence="3">Casein kinase II subunit beta</fullName>
    </submittedName>
</protein>
<proteinExistence type="inferred from homology"/>
<comment type="caution">
    <text evidence="3">The sequence shown here is derived from an EMBL/GenBank/DDBJ whole genome shotgun (WGS) entry which is preliminary data.</text>
</comment>
<dbReference type="SUPFAM" id="SSF50814">
    <property type="entry name" value="Lipocalins"/>
    <property type="match status" value="1"/>
</dbReference>
<feature type="region of interest" description="Disordered" evidence="2">
    <location>
        <begin position="45"/>
        <end position="113"/>
    </location>
</feature>
<dbReference type="InterPro" id="IPR016149">
    <property type="entry name" value="Casein_kin_II_reg-sub_N"/>
</dbReference>
<dbReference type="PANTHER" id="PTHR36025">
    <property type="entry name" value="DIHYDROOROTATE DEHYDROGENASE (DUF3598)"/>
    <property type="match status" value="1"/>
</dbReference>
<evidence type="ECO:0000313" key="3">
    <source>
        <dbReference type="EMBL" id="KAE8683954.1"/>
    </source>
</evidence>
<dbReference type="PANTHER" id="PTHR36025:SF1">
    <property type="entry name" value="DIHYDROOROTATE DEHYDROGENASE (DUF3598)"/>
    <property type="match status" value="1"/>
</dbReference>
<dbReference type="Pfam" id="PF01214">
    <property type="entry name" value="CK_II_beta"/>
    <property type="match status" value="1"/>
</dbReference>
<evidence type="ECO:0000313" key="4">
    <source>
        <dbReference type="Proteomes" id="UP000436088"/>
    </source>
</evidence>
<evidence type="ECO:0000256" key="2">
    <source>
        <dbReference type="SAM" id="MobiDB-lite"/>
    </source>
</evidence>
<dbReference type="Gene3D" id="2.20.25.20">
    <property type="match status" value="1"/>
</dbReference>
<dbReference type="Gene3D" id="1.10.1820.10">
    <property type="entry name" value="protein kinase ck2 holoenzyme, chain C, domain 1"/>
    <property type="match status" value="1"/>
</dbReference>
<evidence type="ECO:0000256" key="1">
    <source>
        <dbReference type="ARBA" id="ARBA00006941"/>
    </source>
</evidence>
<dbReference type="PRINTS" id="PR00472">
    <property type="entry name" value="CASNKINASEII"/>
</dbReference>
<feature type="compositionally biased region" description="Polar residues" evidence="2">
    <location>
        <begin position="51"/>
        <end position="65"/>
    </location>
</feature>
<sequence>MLSPCLPLCKNYCLGFHFHPPNSQNLLLSSSPFLTCNFPKPKASNKRLGIHSQNRPGNSHNNTNPIGKVTVKGKKENVWSIDNERAKAEKEKGRESTKQRRRRKGKRVVSDRKKKMGRVLVSAAMLMEVETVLQTQEPVIKPAWNTFASSVSGIWKGVGAVFSPITAEMEPIEIGNRNENLYDCYVLTHVEAIFPPSGKTSEIHRKINWVTLNPHGEVPEHVGVSLGNMEESRVEKATSPLKEKASDGTTNHVLPKFGSFDLTISDVMEEDVMDNEPGLVFFEDGSYSRGPLDIPVGEVDDSNYYLSPTFKFEQCLVKGCHKRLRIVHTMEFDNGGSDVQIMRVAVYEEEWVSPAHIREKSLNGDPEFDLKPFSQRKRTRPSELVGLWKVFEVSATPIYGDDTVAVESNGAPCAYLCMETLKKRSLPESSSYFREEEVLDMQDVTVLWLPGGVTSYVDVSNDGTLTIGVGWYSDEGINLVMERDYGIDGKLKEVRWKSEGGKLLLLPFPLILVDQCIEQSETYSEESDVSGSDGDDMSWISSQVPYYEYALDLILDVETSHAEMLYGLMYVRYILNGKGISAMLEKYKSYDFGRCPRVYCCEQPCLPVGQSDIPRSIVQMVMGGGAQVLQLSSSKEMPNTLKTSVT</sequence>
<dbReference type="EMBL" id="VEPZ02001256">
    <property type="protein sequence ID" value="KAE8683954.1"/>
    <property type="molecule type" value="Genomic_DNA"/>
</dbReference>
<dbReference type="SUPFAM" id="SSF57798">
    <property type="entry name" value="Casein kinase II beta subunit"/>
    <property type="match status" value="1"/>
</dbReference>
<organism evidence="3 4">
    <name type="scientific">Hibiscus syriacus</name>
    <name type="common">Rose of Sharon</name>
    <dbReference type="NCBI Taxonomy" id="106335"/>
    <lineage>
        <taxon>Eukaryota</taxon>
        <taxon>Viridiplantae</taxon>
        <taxon>Streptophyta</taxon>
        <taxon>Embryophyta</taxon>
        <taxon>Tracheophyta</taxon>
        <taxon>Spermatophyta</taxon>
        <taxon>Magnoliopsida</taxon>
        <taxon>eudicotyledons</taxon>
        <taxon>Gunneridae</taxon>
        <taxon>Pentapetalae</taxon>
        <taxon>rosids</taxon>
        <taxon>malvids</taxon>
        <taxon>Malvales</taxon>
        <taxon>Malvaceae</taxon>
        <taxon>Malvoideae</taxon>
        <taxon>Hibiscus</taxon>
    </lineage>
</organism>
<keyword evidence="3" id="KW-0808">Transferase</keyword>
<dbReference type="InterPro" id="IPR035991">
    <property type="entry name" value="Casein_kinase_II_beta-like"/>
</dbReference>
<gene>
    <name evidence="3" type="ORF">F3Y22_tig00111164pilonHSYRG00003</name>
</gene>
<feature type="compositionally biased region" description="Basic residues" evidence="2">
    <location>
        <begin position="99"/>
        <end position="113"/>
    </location>
</feature>
<keyword evidence="4" id="KW-1185">Reference proteome</keyword>